<evidence type="ECO:0000313" key="1">
    <source>
        <dbReference type="EMBL" id="CAG5122470.1"/>
    </source>
</evidence>
<protein>
    <submittedName>
        <fullName evidence="1">Uncharacterized protein</fullName>
    </submittedName>
</protein>
<dbReference type="AlphaFoldDB" id="A0A8S3Z4D8"/>
<evidence type="ECO:0000313" key="2">
    <source>
        <dbReference type="Proteomes" id="UP000678393"/>
    </source>
</evidence>
<gene>
    <name evidence="1" type="ORF">CUNI_LOCUS8028</name>
</gene>
<name>A0A8S3Z4D8_9EUPU</name>
<comment type="caution">
    <text evidence="1">The sequence shown here is derived from an EMBL/GenBank/DDBJ whole genome shotgun (WGS) entry which is preliminary data.</text>
</comment>
<keyword evidence="2" id="KW-1185">Reference proteome</keyword>
<accession>A0A8S3Z4D8</accession>
<organism evidence="1 2">
    <name type="scientific">Candidula unifasciata</name>
    <dbReference type="NCBI Taxonomy" id="100452"/>
    <lineage>
        <taxon>Eukaryota</taxon>
        <taxon>Metazoa</taxon>
        <taxon>Spiralia</taxon>
        <taxon>Lophotrochozoa</taxon>
        <taxon>Mollusca</taxon>
        <taxon>Gastropoda</taxon>
        <taxon>Heterobranchia</taxon>
        <taxon>Euthyneura</taxon>
        <taxon>Panpulmonata</taxon>
        <taxon>Eupulmonata</taxon>
        <taxon>Stylommatophora</taxon>
        <taxon>Helicina</taxon>
        <taxon>Helicoidea</taxon>
        <taxon>Geomitridae</taxon>
        <taxon>Candidula</taxon>
    </lineage>
</organism>
<feature type="non-terminal residue" evidence="1">
    <location>
        <position position="130"/>
    </location>
</feature>
<dbReference type="EMBL" id="CAJHNH020001300">
    <property type="protein sequence ID" value="CAG5122470.1"/>
    <property type="molecule type" value="Genomic_DNA"/>
</dbReference>
<reference evidence="1" key="1">
    <citation type="submission" date="2021-04" db="EMBL/GenBank/DDBJ databases">
        <authorList>
            <consortium name="Molecular Ecology Group"/>
        </authorList>
    </citation>
    <scope>NUCLEOTIDE SEQUENCE</scope>
</reference>
<proteinExistence type="predicted"/>
<sequence length="130" mass="14207">KTTSLGNQIQECSDVSKNLECLPPSDGAVFVYDELRKRGIKLQPTELEPDVVAHTAAGNMLWYTCDVMQEFIGDVLSEAAAVRSSQSPHSSFVEITRRDVHKAMTQLPEAAFACNQYLGKGDDGSDKSGR</sequence>
<dbReference type="OrthoDB" id="6155374at2759"/>
<dbReference type="Proteomes" id="UP000678393">
    <property type="component" value="Unassembled WGS sequence"/>
</dbReference>